<organism evidence="2 3">
    <name type="scientific">Granulicatella seriolae</name>
    <dbReference type="NCBI Taxonomy" id="2967226"/>
    <lineage>
        <taxon>Bacteria</taxon>
        <taxon>Bacillati</taxon>
        <taxon>Bacillota</taxon>
        <taxon>Bacilli</taxon>
        <taxon>Lactobacillales</taxon>
        <taxon>Carnobacteriaceae</taxon>
        <taxon>Granulicatella</taxon>
    </lineage>
</organism>
<keyword evidence="1" id="KW-0812">Transmembrane</keyword>
<evidence type="ECO:0000256" key="1">
    <source>
        <dbReference type="SAM" id="Phobius"/>
    </source>
</evidence>
<gene>
    <name evidence="2" type="ORF">NPA36_07165</name>
</gene>
<dbReference type="RefSeq" id="WP_256945437.1">
    <property type="nucleotide sequence ID" value="NZ_JANHNZ010000006.1"/>
</dbReference>
<feature type="transmembrane region" description="Helical" evidence="1">
    <location>
        <begin position="68"/>
        <end position="87"/>
    </location>
</feature>
<feature type="transmembrane region" description="Helical" evidence="1">
    <location>
        <begin position="9"/>
        <end position="28"/>
    </location>
</feature>
<accession>A0ABT1WP55</accession>
<proteinExistence type="predicted"/>
<evidence type="ECO:0000313" key="3">
    <source>
        <dbReference type="Proteomes" id="UP001059480"/>
    </source>
</evidence>
<keyword evidence="1" id="KW-1133">Transmembrane helix</keyword>
<reference evidence="2" key="2">
    <citation type="journal article" date="2023" name="Curr. Microbiol.">
        <title>Granulicatella seriolae sp. nov., a Novel Facultative Anaerobe Isolated from Yellowtail Marine Fish.</title>
        <authorList>
            <person name="Lee M."/>
            <person name="Choi Y.J."/>
            <person name="Farooq A."/>
            <person name="Jeong J.B."/>
            <person name="Jung M.Y."/>
        </authorList>
    </citation>
    <scope>NUCLEOTIDE SEQUENCE</scope>
    <source>
        <strain evidence="2">S8</strain>
    </source>
</reference>
<keyword evidence="1" id="KW-0472">Membrane</keyword>
<reference evidence="2" key="3">
    <citation type="journal article" date="2023" name="Microbiol. Resour. Announc.">
        <title>Draft Genome Sequence of Granulicatella sp. Strain S8, Isolated from a Marine Fish, Seriola quinqueradiata.</title>
        <authorList>
            <person name="Lee M."/>
            <person name="Farooq A."/>
            <person name="Jeong J.B."/>
            <person name="Jung M.Y."/>
        </authorList>
    </citation>
    <scope>NUCLEOTIDE SEQUENCE</scope>
    <source>
        <strain evidence="2">S8</strain>
    </source>
</reference>
<name>A0ABT1WP55_9LACT</name>
<comment type="caution">
    <text evidence="2">The sequence shown here is derived from an EMBL/GenBank/DDBJ whole genome shotgun (WGS) entry which is preliminary data.</text>
</comment>
<keyword evidence="3" id="KW-1185">Reference proteome</keyword>
<evidence type="ECO:0000313" key="2">
    <source>
        <dbReference type="EMBL" id="MCQ9210328.1"/>
    </source>
</evidence>
<dbReference type="Proteomes" id="UP001059480">
    <property type="component" value="Unassembled WGS sequence"/>
</dbReference>
<sequence>MKNQEFQKLFNLILIASVILLIVFDQLSPLNEQGFEVVKYGLLIALQLFLQGYRLKKKIPFEQSRFETVASIVLIVSSVIGLVRVGMK</sequence>
<protein>
    <submittedName>
        <fullName evidence="2">Uncharacterized protein</fullName>
    </submittedName>
</protein>
<reference evidence="2" key="1">
    <citation type="submission" date="2022-07" db="EMBL/GenBank/DDBJ databases">
        <authorList>
            <person name="Jung M.-Y."/>
            <person name="Lee M."/>
        </authorList>
    </citation>
    <scope>NUCLEOTIDE SEQUENCE</scope>
    <source>
        <strain evidence="2">S8</strain>
    </source>
</reference>
<dbReference type="EMBL" id="JANHNZ010000006">
    <property type="protein sequence ID" value="MCQ9210328.1"/>
    <property type="molecule type" value="Genomic_DNA"/>
</dbReference>